<dbReference type="Gene3D" id="2.160.20.10">
    <property type="entry name" value="Single-stranded right-handed beta-helix, Pectin lyase-like"/>
    <property type="match status" value="1"/>
</dbReference>
<evidence type="ECO:0000313" key="4">
    <source>
        <dbReference type="Proteomes" id="UP000564806"/>
    </source>
</evidence>
<keyword evidence="1" id="KW-0472">Membrane</keyword>
<sequence>MKYSHSRAGRQFLVLLLFPLLVVDLLFPLYSQPAYADSTSYPPGRSLQDIIDAAEPGDTIDLPPETYQGPVVIRTRVTLRGGGRATLINTTVDPAITILADGVTLQSINVQHDQDGKTTAIQVKANEVTLEGLAIHTGGYGIMLRDADRAKIIHNRIRWFIPQGQPAGERGNGIDLYNSHGSQIGNNEISYLRDGIYLENSRNTTVDGNKLTYLRYGIHCMYINGSKITNNVGEYNTTGAMVMGVTNVVVSGNSFAKQIRNVHSQGILLYDVRTSSITNNLVEGNRVGIYMEKSAENELRDNVALRNFIGIQLSQAAGNQFHRNGFIANVIDAEAVDSAENVMNGNYWDSFQGMDVDRDGISDIPYAINPFYQRLISRNSAYQLFFQSPGMNFLSDMFAGDKASGSVDQAPLMKLDTKAPIGAVRKDGTVMVTGWLLLFVSVITIIYLGVLRS</sequence>
<reference evidence="3" key="1">
    <citation type="submission" date="2020-06" db="EMBL/GenBank/DDBJ databases">
        <title>Paenibacillus sp. nov., isolated from soil.</title>
        <authorList>
            <person name="Seo Y.L."/>
        </authorList>
    </citation>
    <scope>NUCLEOTIDE SEQUENCE [LARGE SCALE GENOMIC DNA]</scope>
    <source>
        <strain evidence="3">JW14</strain>
    </source>
</reference>
<keyword evidence="1" id="KW-0812">Transmembrane</keyword>
<dbReference type="InterPro" id="IPR007742">
    <property type="entry name" value="NosD_dom"/>
</dbReference>
<feature type="transmembrane region" description="Helical" evidence="1">
    <location>
        <begin position="430"/>
        <end position="450"/>
    </location>
</feature>
<evidence type="ECO:0000259" key="2">
    <source>
        <dbReference type="Pfam" id="PF05048"/>
    </source>
</evidence>
<dbReference type="Pfam" id="PF05048">
    <property type="entry name" value="NosD"/>
    <property type="match status" value="1"/>
</dbReference>
<dbReference type="SUPFAM" id="SSF51126">
    <property type="entry name" value="Pectin lyase-like"/>
    <property type="match status" value="1"/>
</dbReference>
<dbReference type="NCBIfam" id="TIGR03804">
    <property type="entry name" value="para_beta_helix"/>
    <property type="match status" value="3"/>
</dbReference>
<keyword evidence="4" id="KW-1185">Reference proteome</keyword>
<accession>A0A850EKG4</accession>
<proteinExistence type="predicted"/>
<dbReference type="EMBL" id="JABWCS010000175">
    <property type="protein sequence ID" value="NUU59052.1"/>
    <property type="molecule type" value="Genomic_DNA"/>
</dbReference>
<name>A0A850EKG4_9BACL</name>
<protein>
    <submittedName>
        <fullName evidence="3">Right-handed parallel beta-helix repeat-containing protein</fullName>
    </submittedName>
</protein>
<evidence type="ECO:0000313" key="3">
    <source>
        <dbReference type="EMBL" id="NUU59052.1"/>
    </source>
</evidence>
<dbReference type="SMART" id="SM00710">
    <property type="entry name" value="PbH1"/>
    <property type="match status" value="8"/>
</dbReference>
<organism evidence="3 4">
    <name type="scientific">Paenibacillus agri</name>
    <dbReference type="NCBI Taxonomy" id="2744309"/>
    <lineage>
        <taxon>Bacteria</taxon>
        <taxon>Bacillati</taxon>
        <taxon>Bacillota</taxon>
        <taxon>Bacilli</taxon>
        <taxon>Bacillales</taxon>
        <taxon>Paenibacillaceae</taxon>
        <taxon>Paenibacillus</taxon>
    </lineage>
</organism>
<dbReference type="Proteomes" id="UP000564806">
    <property type="component" value="Unassembled WGS sequence"/>
</dbReference>
<dbReference type="InterPro" id="IPR022441">
    <property type="entry name" value="Para_beta_helix_rpt-2"/>
</dbReference>
<gene>
    <name evidence="3" type="ORF">HPT30_01470</name>
</gene>
<dbReference type="InterPro" id="IPR012334">
    <property type="entry name" value="Pectin_lyas_fold"/>
</dbReference>
<dbReference type="AlphaFoldDB" id="A0A850EKG4"/>
<keyword evidence="1" id="KW-1133">Transmembrane helix</keyword>
<dbReference type="InterPro" id="IPR011050">
    <property type="entry name" value="Pectin_lyase_fold/virulence"/>
</dbReference>
<feature type="domain" description="Periplasmic copper-binding protein NosD beta helix" evidence="2">
    <location>
        <begin position="170"/>
        <end position="353"/>
    </location>
</feature>
<evidence type="ECO:0000256" key="1">
    <source>
        <dbReference type="SAM" id="Phobius"/>
    </source>
</evidence>
<comment type="caution">
    <text evidence="3">The sequence shown here is derived from an EMBL/GenBank/DDBJ whole genome shotgun (WGS) entry which is preliminary data.</text>
</comment>
<dbReference type="InterPro" id="IPR006626">
    <property type="entry name" value="PbH1"/>
</dbReference>